<proteinExistence type="predicted"/>
<gene>
    <name evidence="1" type="ORF">NCTC9381_02173</name>
</gene>
<name>A0A379AGD0_ENTAG</name>
<keyword evidence="2" id="KW-1185">Reference proteome</keyword>
<sequence>MQSPAFVTPDKRKTTRYTDALQQTFRNMNMKTPEAYYAQAREMFFTAHPDFQSALDELTESDARAANLSLRQLREWHAERIYAAFFAAEESGWNDLFYSAR</sequence>
<accession>A0A379AGD0</accession>
<evidence type="ECO:0000313" key="2">
    <source>
        <dbReference type="Proteomes" id="UP000254640"/>
    </source>
</evidence>
<dbReference type="Pfam" id="PF19925">
    <property type="entry name" value="DUF6388"/>
    <property type="match status" value="1"/>
</dbReference>
<evidence type="ECO:0000313" key="1">
    <source>
        <dbReference type="EMBL" id="SUB16270.1"/>
    </source>
</evidence>
<dbReference type="InterPro" id="IPR045662">
    <property type="entry name" value="DUF6388"/>
</dbReference>
<dbReference type="Proteomes" id="UP000254640">
    <property type="component" value="Unassembled WGS sequence"/>
</dbReference>
<dbReference type="EMBL" id="UGSO01000001">
    <property type="protein sequence ID" value="SUB16270.1"/>
    <property type="molecule type" value="Genomic_DNA"/>
</dbReference>
<organism evidence="1 2">
    <name type="scientific">Enterobacter agglomerans</name>
    <name type="common">Erwinia herbicola</name>
    <name type="synonym">Pantoea agglomerans</name>
    <dbReference type="NCBI Taxonomy" id="549"/>
    <lineage>
        <taxon>Bacteria</taxon>
        <taxon>Pseudomonadati</taxon>
        <taxon>Pseudomonadota</taxon>
        <taxon>Gammaproteobacteria</taxon>
        <taxon>Enterobacterales</taxon>
        <taxon>Erwiniaceae</taxon>
        <taxon>Pantoea</taxon>
        <taxon>Pantoea agglomerans group</taxon>
    </lineage>
</organism>
<dbReference type="AlphaFoldDB" id="A0A379AGD0"/>
<protein>
    <submittedName>
        <fullName evidence="1">Uncharacterized protein</fullName>
    </submittedName>
</protein>
<reference evidence="1 2" key="1">
    <citation type="submission" date="2018-06" db="EMBL/GenBank/DDBJ databases">
        <authorList>
            <consortium name="Pathogen Informatics"/>
            <person name="Doyle S."/>
        </authorList>
    </citation>
    <scope>NUCLEOTIDE SEQUENCE [LARGE SCALE GENOMIC DNA]</scope>
    <source>
        <strain evidence="1 2">NCTC9381</strain>
    </source>
</reference>